<dbReference type="PANTHER" id="PTHR33909:SF1">
    <property type="entry name" value="SEC TRANSLOCON ACCESSORY COMPLEX SUBUNIT YAJC"/>
    <property type="match status" value="1"/>
</dbReference>
<comment type="similarity">
    <text evidence="3">Belongs to the YajC family.</text>
</comment>
<evidence type="ECO:0000256" key="9">
    <source>
        <dbReference type="ARBA" id="ARBA00022927"/>
    </source>
</evidence>
<keyword evidence="8 13" id="KW-0812">Transmembrane</keyword>
<evidence type="ECO:0000256" key="11">
    <source>
        <dbReference type="ARBA" id="ARBA00023010"/>
    </source>
</evidence>
<evidence type="ECO:0000313" key="15">
    <source>
        <dbReference type="Proteomes" id="UP001149822"/>
    </source>
</evidence>
<feature type="transmembrane region" description="Helical" evidence="13">
    <location>
        <begin position="20"/>
        <end position="39"/>
    </location>
</feature>
<evidence type="ECO:0000256" key="7">
    <source>
        <dbReference type="ARBA" id="ARBA00022475"/>
    </source>
</evidence>
<gene>
    <name evidence="14" type="primary">yajC</name>
    <name evidence="14" type="ORF">OU682_06160</name>
</gene>
<evidence type="ECO:0000256" key="2">
    <source>
        <dbReference type="ARBA" id="ARBA00004162"/>
    </source>
</evidence>
<protein>
    <recommendedName>
        <fullName evidence="5">Sec translocon accessory complex subunit YajC</fullName>
    </recommendedName>
</protein>
<keyword evidence="10 13" id="KW-1133">Transmembrane helix</keyword>
<comment type="function">
    <text evidence="1">The SecYEG-SecDF-YajC-YidC holo-translocon (HTL) protein secretase/insertase is a supercomplex required for protein secretion, insertion of proteins into membranes, and assembly of membrane protein complexes. While the SecYEG complex is essential for assembly of a number of proteins and complexes, the SecDF-YajC-YidC subcomplex facilitates these functions.</text>
</comment>
<evidence type="ECO:0000256" key="3">
    <source>
        <dbReference type="ARBA" id="ARBA00006742"/>
    </source>
</evidence>
<dbReference type="PANTHER" id="PTHR33909">
    <property type="entry name" value="SEC TRANSLOCON ACCESSORY COMPLEX SUBUNIT YAJC"/>
    <property type="match status" value="1"/>
</dbReference>
<keyword evidence="11" id="KW-0811">Translocation</keyword>
<dbReference type="PRINTS" id="PR01853">
    <property type="entry name" value="YAJCTRNLCASE"/>
</dbReference>
<accession>A0ABT4J274</accession>
<evidence type="ECO:0000256" key="12">
    <source>
        <dbReference type="ARBA" id="ARBA00023136"/>
    </source>
</evidence>
<evidence type="ECO:0000256" key="6">
    <source>
        <dbReference type="ARBA" id="ARBA00022448"/>
    </source>
</evidence>
<evidence type="ECO:0000313" key="14">
    <source>
        <dbReference type="EMBL" id="MCZ0961198.1"/>
    </source>
</evidence>
<name>A0ABT4J274_9RHOB</name>
<keyword evidence="15" id="KW-1185">Reference proteome</keyword>
<comment type="subcellular location">
    <subcellularLocation>
        <location evidence="2">Cell membrane</location>
        <topology evidence="2">Single-pass membrane protein</topology>
    </subcellularLocation>
</comment>
<keyword evidence="6" id="KW-0813">Transport</keyword>
<keyword evidence="9" id="KW-0653">Protein transport</keyword>
<proteinExistence type="inferred from homology"/>
<dbReference type="SMART" id="SM01323">
    <property type="entry name" value="YajC"/>
    <property type="match status" value="1"/>
</dbReference>
<dbReference type="InterPro" id="IPR003849">
    <property type="entry name" value="Preprotein_translocase_YajC"/>
</dbReference>
<evidence type="ECO:0000256" key="4">
    <source>
        <dbReference type="ARBA" id="ARBA00011718"/>
    </source>
</evidence>
<keyword evidence="12 13" id="KW-0472">Membrane</keyword>
<evidence type="ECO:0000256" key="8">
    <source>
        <dbReference type="ARBA" id="ARBA00022692"/>
    </source>
</evidence>
<sequence>MFVTPAYAQAAAGNAGAGAAFAQFIPLILIFAIMYFLMIRPQQKRVKQHREMVAALKKGDQVVTQGGIIGKVSSVRDEELEVEIASGVRVRVVRGTVSQVLSRTEPVAANS</sequence>
<dbReference type="Proteomes" id="UP001149822">
    <property type="component" value="Unassembled WGS sequence"/>
</dbReference>
<evidence type="ECO:0000256" key="5">
    <source>
        <dbReference type="ARBA" id="ARBA00014962"/>
    </source>
</evidence>
<dbReference type="RefSeq" id="WP_268941195.1">
    <property type="nucleotide sequence ID" value="NZ_JAPTYD010000005.1"/>
</dbReference>
<evidence type="ECO:0000256" key="10">
    <source>
        <dbReference type="ARBA" id="ARBA00022989"/>
    </source>
</evidence>
<comment type="caution">
    <text evidence="14">The sequence shown here is derived from an EMBL/GenBank/DDBJ whole genome shotgun (WGS) entry which is preliminary data.</text>
</comment>
<comment type="subunit">
    <text evidence="4">Part of the SecDF-YidC-YajC translocase complex. The SecDF-YidC-YajC translocase forms a supercomplex with SecYEG, called the holo-translocon (HTL).</text>
</comment>
<dbReference type="EMBL" id="JAPTYD010000005">
    <property type="protein sequence ID" value="MCZ0961198.1"/>
    <property type="molecule type" value="Genomic_DNA"/>
</dbReference>
<reference evidence="14" key="1">
    <citation type="submission" date="2022-12" db="EMBL/GenBank/DDBJ databases">
        <title>Paracoccus sp. EF6 isolated from a lake water.</title>
        <authorList>
            <person name="Liu H."/>
        </authorList>
    </citation>
    <scope>NUCLEOTIDE SEQUENCE</scope>
    <source>
        <strain evidence="14">EF6</strain>
    </source>
</reference>
<evidence type="ECO:0000256" key="13">
    <source>
        <dbReference type="SAM" id="Phobius"/>
    </source>
</evidence>
<organism evidence="14 15">
    <name type="scientific">Paracoccus benzoatiresistens</name>
    <dbReference type="NCBI Taxonomy" id="2997341"/>
    <lineage>
        <taxon>Bacteria</taxon>
        <taxon>Pseudomonadati</taxon>
        <taxon>Pseudomonadota</taxon>
        <taxon>Alphaproteobacteria</taxon>
        <taxon>Rhodobacterales</taxon>
        <taxon>Paracoccaceae</taxon>
        <taxon>Paracoccus</taxon>
    </lineage>
</organism>
<dbReference type="NCBIfam" id="TIGR00739">
    <property type="entry name" value="yajC"/>
    <property type="match status" value="1"/>
</dbReference>
<evidence type="ECO:0000256" key="1">
    <source>
        <dbReference type="ARBA" id="ARBA00002061"/>
    </source>
</evidence>
<dbReference type="Pfam" id="PF02699">
    <property type="entry name" value="YajC"/>
    <property type="match status" value="1"/>
</dbReference>
<keyword evidence="7" id="KW-1003">Cell membrane</keyword>